<dbReference type="NCBIfam" id="TIGR00254">
    <property type="entry name" value="GGDEF"/>
    <property type="match status" value="1"/>
</dbReference>
<organism evidence="4 5">
    <name type="scientific">Acidiferrobacter thiooxydans</name>
    <dbReference type="NCBI Taxonomy" id="163359"/>
    <lineage>
        <taxon>Bacteria</taxon>
        <taxon>Pseudomonadati</taxon>
        <taxon>Pseudomonadota</taxon>
        <taxon>Gammaproteobacteria</taxon>
        <taxon>Acidiferrobacterales</taxon>
        <taxon>Acidiferrobacteraceae</taxon>
        <taxon>Acidiferrobacter</taxon>
    </lineage>
</organism>
<dbReference type="SMART" id="SM00065">
    <property type="entry name" value="GAF"/>
    <property type="match status" value="1"/>
</dbReference>
<dbReference type="InterPro" id="IPR001633">
    <property type="entry name" value="EAL_dom"/>
</dbReference>
<dbReference type="InterPro" id="IPR029016">
    <property type="entry name" value="GAF-like_dom_sf"/>
</dbReference>
<dbReference type="InterPro" id="IPR043128">
    <property type="entry name" value="Rev_trsase/Diguanyl_cyclase"/>
</dbReference>
<dbReference type="Gene3D" id="3.20.20.450">
    <property type="entry name" value="EAL domain"/>
    <property type="match status" value="1"/>
</dbReference>
<feature type="transmembrane region" description="Helical" evidence="1">
    <location>
        <begin position="18"/>
        <end position="38"/>
    </location>
</feature>
<gene>
    <name evidence="4" type="ORF">C4900_02595</name>
</gene>
<dbReference type="PANTHER" id="PTHR44757:SF2">
    <property type="entry name" value="BIOFILM ARCHITECTURE MAINTENANCE PROTEIN MBAA"/>
    <property type="match status" value="1"/>
</dbReference>
<dbReference type="SUPFAM" id="SSF141868">
    <property type="entry name" value="EAL domain-like"/>
    <property type="match status" value="1"/>
</dbReference>
<dbReference type="EMBL" id="PSYR01000001">
    <property type="protein sequence ID" value="RCN58686.1"/>
    <property type="molecule type" value="Genomic_DNA"/>
</dbReference>
<evidence type="ECO:0000259" key="2">
    <source>
        <dbReference type="PROSITE" id="PS50883"/>
    </source>
</evidence>
<dbReference type="SMART" id="SM00267">
    <property type="entry name" value="GGDEF"/>
    <property type="match status" value="1"/>
</dbReference>
<dbReference type="CDD" id="cd18774">
    <property type="entry name" value="PDC2_HK_sensor"/>
    <property type="match status" value="1"/>
</dbReference>
<dbReference type="CDD" id="cd01948">
    <property type="entry name" value="EAL"/>
    <property type="match status" value="1"/>
</dbReference>
<dbReference type="Proteomes" id="UP000253250">
    <property type="component" value="Unassembled WGS sequence"/>
</dbReference>
<dbReference type="InterPro" id="IPR035919">
    <property type="entry name" value="EAL_sf"/>
</dbReference>
<dbReference type="InterPro" id="IPR003018">
    <property type="entry name" value="GAF"/>
</dbReference>
<feature type="domain" description="GGDEF" evidence="3">
    <location>
        <begin position="533"/>
        <end position="667"/>
    </location>
</feature>
<dbReference type="Pfam" id="PF00990">
    <property type="entry name" value="GGDEF"/>
    <property type="match status" value="1"/>
</dbReference>
<dbReference type="AlphaFoldDB" id="A0A368HH56"/>
<accession>A0A368HH56</accession>
<comment type="caution">
    <text evidence="4">The sequence shown here is derived from an EMBL/GenBank/DDBJ whole genome shotgun (WGS) entry which is preliminary data.</text>
</comment>
<dbReference type="PROSITE" id="PS50883">
    <property type="entry name" value="EAL"/>
    <property type="match status" value="1"/>
</dbReference>
<dbReference type="CDD" id="cd01949">
    <property type="entry name" value="GGDEF"/>
    <property type="match status" value="1"/>
</dbReference>
<dbReference type="Pfam" id="PF13185">
    <property type="entry name" value="GAF_2"/>
    <property type="match status" value="1"/>
</dbReference>
<keyword evidence="1" id="KW-0812">Transmembrane</keyword>
<feature type="domain" description="EAL" evidence="2">
    <location>
        <begin position="676"/>
        <end position="930"/>
    </location>
</feature>
<evidence type="ECO:0000313" key="4">
    <source>
        <dbReference type="EMBL" id="RCN58686.1"/>
    </source>
</evidence>
<protein>
    <recommendedName>
        <fullName evidence="6">Diguanylate cyclase</fullName>
    </recommendedName>
</protein>
<evidence type="ECO:0000313" key="5">
    <source>
        <dbReference type="Proteomes" id="UP000253250"/>
    </source>
</evidence>
<evidence type="ECO:0000256" key="1">
    <source>
        <dbReference type="SAM" id="Phobius"/>
    </source>
</evidence>
<dbReference type="SUPFAM" id="SSF55073">
    <property type="entry name" value="Nucleotide cyclase"/>
    <property type="match status" value="1"/>
</dbReference>
<dbReference type="InterPro" id="IPR052155">
    <property type="entry name" value="Biofilm_reg_signaling"/>
</dbReference>
<dbReference type="Gene3D" id="3.30.70.270">
    <property type="match status" value="1"/>
</dbReference>
<keyword evidence="1" id="KW-0472">Membrane</keyword>
<dbReference type="InterPro" id="IPR029787">
    <property type="entry name" value="Nucleotide_cyclase"/>
</dbReference>
<proteinExistence type="predicted"/>
<keyword evidence="5" id="KW-1185">Reference proteome</keyword>
<dbReference type="Pfam" id="PF00563">
    <property type="entry name" value="EAL"/>
    <property type="match status" value="1"/>
</dbReference>
<dbReference type="SUPFAM" id="SSF55781">
    <property type="entry name" value="GAF domain-like"/>
    <property type="match status" value="1"/>
</dbReference>
<dbReference type="InterPro" id="IPR000160">
    <property type="entry name" value="GGDEF_dom"/>
</dbReference>
<dbReference type="PROSITE" id="PS50887">
    <property type="entry name" value="GGDEF"/>
    <property type="match status" value="1"/>
</dbReference>
<evidence type="ECO:0008006" key="6">
    <source>
        <dbReference type="Google" id="ProtNLM"/>
    </source>
</evidence>
<dbReference type="SMART" id="SM00052">
    <property type="entry name" value="EAL"/>
    <property type="match status" value="1"/>
</dbReference>
<dbReference type="RefSeq" id="WP_147267106.1">
    <property type="nucleotide sequence ID" value="NZ_PSYR01000001.1"/>
</dbReference>
<keyword evidence="1" id="KW-1133">Transmembrane helix</keyword>
<dbReference type="Gene3D" id="3.30.450.40">
    <property type="match status" value="1"/>
</dbReference>
<name>A0A368HH56_9GAMM</name>
<dbReference type="PANTHER" id="PTHR44757">
    <property type="entry name" value="DIGUANYLATE CYCLASE DGCP"/>
    <property type="match status" value="1"/>
</dbReference>
<feature type="transmembrane region" description="Helical" evidence="1">
    <location>
        <begin position="277"/>
        <end position="295"/>
    </location>
</feature>
<reference evidence="4 5" key="1">
    <citation type="submission" date="2018-02" db="EMBL/GenBank/DDBJ databases">
        <title>Insights into the biology of acidophilic members of the Acidiferrobacteraceae family derived from comparative genomic analyses.</title>
        <authorList>
            <person name="Issotta F."/>
            <person name="Thyssen C."/>
            <person name="Mena C."/>
            <person name="Moya A."/>
            <person name="Bellenberg S."/>
            <person name="Sproer C."/>
            <person name="Covarrubias P.C."/>
            <person name="Sand W."/>
            <person name="Quatrini R."/>
            <person name="Vera M."/>
        </authorList>
    </citation>
    <scope>NUCLEOTIDE SEQUENCE [LARGE SCALE GENOMIC DNA]</scope>
    <source>
        <strain evidence="5">m-1</strain>
    </source>
</reference>
<dbReference type="OrthoDB" id="7053140at2"/>
<evidence type="ECO:0000259" key="3">
    <source>
        <dbReference type="PROSITE" id="PS50887"/>
    </source>
</evidence>
<sequence length="1052" mass="117034">MNRTPTPKDRGPHAVSRLWAFFVLGILITTLAFVGATWRELEVATRHRLAIMATAIGRVEQAYLENTANRMRQLNTVLRRTPRAERAGVLRRYVADHRHDTDAALIDAHDRILVAARPLAIPPAMLHHALPSVTTLCLRRHRLCFSPPFATSQGYRVLFARPFVAHETLILERPLSTWPRLRALIQKLPPHFHIFVVDRNGTLEYKIPGSAHAQYSRVRHGALMRALNRAIHQNSGAFSGQTQTGWRFGAYQSARYGLVAGVSLPVKNVIQTFAHRLGVPLALIFVLLVSATFYYRASRQEIARAEAVQAMADNRIREEQLFAEQQRDFYLAVSELNQFIVRHPDPDQLFAETCRIIIAYTGLLFAWIGRVEASGDIRVVAFSEKRPLGIDWFRCVFTADPNRPEGLGAAGRAVRSGRTEITDDLSHDNRFTPWRAMHEQAGTQSAAALPIRTKSGIVAILALGSERLNLFAPPLVRLLEGLAQDLAFSLEDTEREQQLIHQARHDALTGLDNRVLFRQTLEAALAQPPQQRKGLAVAILDLDGFKGINDQFGHIVGDELLRRIAARIRAAAPAGATVARLGGDEFGLILSPVDERTQAVSAIEAIRWAFDNPFVAAGYEQLAIGASVGISLSPGDGNQVDDLIRRADLALYEAKRLGKNLYRFFTPALEERLLNQYRLQHEFIAALREHIPVLYFQPQVDITTGHLRSLEALLRWPRADGQIWAPGAYFPVIEQDTDLMRRLDLYVLDQARAAIRHLAGEGIRVPIAVNIHSRHLLHPDFLKDIQTVLKEDPGIASSLEIEITESSELPDLALAGEILGECHALGLAIALDDFGTGYASLNYLQKLPCDILKIDKSFVSDMGEDPRDFAIVSGILTAARVLHLTTVAEGIEQPEQGLLLRDLGCQYGQGYAISKPLPLDAVVHWLHGWRPPDLWRRRPAAADAVPWLARAGHKKLLKSTIETLRLARPPIPETSLATDSCPLHKALQSQASTPLGVLHARIHHLMMESMREYASGEQAGVTTLMQLQTVEEEMDTLLLQAITGSRRTATGY</sequence>